<evidence type="ECO:0000313" key="3">
    <source>
        <dbReference type="Proteomes" id="UP000033551"/>
    </source>
</evidence>
<sequence length="86" mass="8966">MMSILKSSRTSSDVSLAAVMPVPVMLFVVAFLFGDRLGGVVSVVLVVAGLGVLAWAGAVTRAKAGERARRDEAVLDALEPLAGLRR</sequence>
<comment type="caution">
    <text evidence="2">The sequence shown here is derived from an EMBL/GenBank/DDBJ whole genome shotgun (WGS) entry which is preliminary data.</text>
</comment>
<dbReference type="Proteomes" id="UP000033551">
    <property type="component" value="Unassembled WGS sequence"/>
</dbReference>
<keyword evidence="3" id="KW-1185">Reference proteome</keyword>
<evidence type="ECO:0000313" key="2">
    <source>
        <dbReference type="EMBL" id="KJY37954.1"/>
    </source>
</evidence>
<dbReference type="AlphaFoldDB" id="A0A0F4JVV0"/>
<gene>
    <name evidence="2" type="ORF">VR44_04595</name>
</gene>
<name>A0A0F4JVV0_9ACTN</name>
<keyword evidence="1" id="KW-0812">Transmembrane</keyword>
<reference evidence="2 3" key="1">
    <citation type="submission" date="2015-02" db="EMBL/GenBank/DDBJ databases">
        <authorList>
            <person name="Ju K.-S."/>
            <person name="Doroghazi J.R."/>
            <person name="Metcalf W."/>
        </authorList>
    </citation>
    <scope>NUCLEOTIDE SEQUENCE [LARGE SCALE GENOMIC DNA]</scope>
    <source>
        <strain evidence="2 3">NRRL ISP-5550</strain>
    </source>
</reference>
<dbReference type="PATRIC" id="fig|68223.7.peg.1000"/>
<evidence type="ECO:0000256" key="1">
    <source>
        <dbReference type="SAM" id="Phobius"/>
    </source>
</evidence>
<protein>
    <submittedName>
        <fullName evidence="2">Uncharacterized protein</fullName>
    </submittedName>
</protein>
<feature type="transmembrane region" description="Helical" evidence="1">
    <location>
        <begin position="39"/>
        <end position="60"/>
    </location>
</feature>
<organism evidence="2 3">
    <name type="scientific">Streptomyces katrae</name>
    <dbReference type="NCBI Taxonomy" id="68223"/>
    <lineage>
        <taxon>Bacteria</taxon>
        <taxon>Bacillati</taxon>
        <taxon>Actinomycetota</taxon>
        <taxon>Actinomycetes</taxon>
        <taxon>Kitasatosporales</taxon>
        <taxon>Streptomycetaceae</taxon>
        <taxon>Streptomyces</taxon>
    </lineage>
</organism>
<feature type="transmembrane region" description="Helical" evidence="1">
    <location>
        <begin position="12"/>
        <end position="33"/>
    </location>
</feature>
<proteinExistence type="predicted"/>
<keyword evidence="1" id="KW-0472">Membrane</keyword>
<accession>A0A0F4JVV0</accession>
<keyword evidence="1" id="KW-1133">Transmembrane helix</keyword>
<dbReference type="EMBL" id="JZWV01000084">
    <property type="protein sequence ID" value="KJY37954.1"/>
    <property type="molecule type" value="Genomic_DNA"/>
</dbReference>